<dbReference type="Gene3D" id="1.10.287.950">
    <property type="entry name" value="Methyl-accepting chemotaxis protein"/>
    <property type="match status" value="1"/>
</dbReference>
<keyword evidence="14" id="KW-1185">Reference proteome</keyword>
<evidence type="ECO:0000256" key="9">
    <source>
        <dbReference type="PROSITE-ProRule" id="PRU00284"/>
    </source>
</evidence>
<gene>
    <name evidence="13" type="ORF">ACFFLH_03705</name>
</gene>
<dbReference type="SUPFAM" id="SSF58104">
    <property type="entry name" value="Methyl-accepting chemotaxis protein (MCP) signaling domain"/>
    <property type="match status" value="1"/>
</dbReference>
<comment type="caution">
    <text evidence="13">The sequence shown here is derived from an EMBL/GenBank/DDBJ whole genome shotgun (WGS) entry which is preliminary data.</text>
</comment>
<evidence type="ECO:0000256" key="1">
    <source>
        <dbReference type="ARBA" id="ARBA00004651"/>
    </source>
</evidence>
<dbReference type="Gene3D" id="3.30.450.20">
    <property type="entry name" value="PAS domain"/>
    <property type="match status" value="2"/>
</dbReference>
<keyword evidence="2" id="KW-1003">Cell membrane</keyword>
<dbReference type="InterPro" id="IPR004089">
    <property type="entry name" value="MCPsignal_dom"/>
</dbReference>
<evidence type="ECO:0000259" key="11">
    <source>
        <dbReference type="PROSITE" id="PS50111"/>
    </source>
</evidence>
<dbReference type="Pfam" id="PF00672">
    <property type="entry name" value="HAMP"/>
    <property type="match status" value="1"/>
</dbReference>
<dbReference type="Pfam" id="PF00015">
    <property type="entry name" value="MCPsignal"/>
    <property type="match status" value="1"/>
</dbReference>
<dbReference type="SMART" id="SM00304">
    <property type="entry name" value="HAMP"/>
    <property type="match status" value="1"/>
</dbReference>
<keyword evidence="4 10" id="KW-0812">Transmembrane</keyword>
<dbReference type="InterPro" id="IPR029151">
    <property type="entry name" value="Sensor-like_sf"/>
</dbReference>
<dbReference type="CDD" id="cd12912">
    <property type="entry name" value="PDC2_MCP_like"/>
    <property type="match status" value="1"/>
</dbReference>
<evidence type="ECO:0000256" key="6">
    <source>
        <dbReference type="ARBA" id="ARBA00023136"/>
    </source>
</evidence>
<evidence type="ECO:0000313" key="14">
    <source>
        <dbReference type="Proteomes" id="UP001589628"/>
    </source>
</evidence>
<feature type="domain" description="Methyl-accepting transducer" evidence="11">
    <location>
        <begin position="355"/>
        <end position="591"/>
    </location>
</feature>
<dbReference type="CDD" id="cd11386">
    <property type="entry name" value="MCP_signal"/>
    <property type="match status" value="1"/>
</dbReference>
<sequence>MTLKKKLLIFVALVIFVVTGLLTGSAYWQFKGEMETSVTHQVAQTSLQASQRIGEWLQSKKHIVAGMAKAAPEPSNILPVIQQGQISGGFDITYLAFSDGSVTFSDPNNAPPAGYDPRQRPWYKLAMDKGQLAVTDPYVDATSGDLVITIVQPAKDPHSNRDAVYAGDVFTRVVAETVLSISLGEQGAAALVNAQGAVMAYKNKDFILKPVDSLLQGLSAGQLPTLSKAERLQSVSLAGEHKLAKVTQVPNSDWYLVVFVDPEEVFAPLARLLQSALLISVVVFVVFILLASAGLGSLLRPLNAVAEALHDIAKGEGDLTKRLSVGSRDELGRIAQNFNTFMDHIQPIMQRISQSIGELRSEARSGNANADRMTREVQEQQGEITQVATAMHEMAMAANEVAQHAEETAHAARLSAQAGEQGMSVVQRNRDSIVSLAKEIDSSTTIINELDRHAQDISSILATIQGIAEQTNLLALNAAIEAARAGEQGRGFAVVADEVRVLSQRTHSSTEEIQHMIEQLQSTTRRAVQHMERSGQLASGNVQDAELVNSSLQEITDSIRQISDRAVQIASAAEEQKAVSDDISRNTTAIKEVADQLADVAQAGHAGAQKLSQVAEALQKEVSNFKL</sequence>
<evidence type="ECO:0000256" key="8">
    <source>
        <dbReference type="ARBA" id="ARBA00029447"/>
    </source>
</evidence>
<feature type="domain" description="HAMP" evidence="12">
    <location>
        <begin position="296"/>
        <end position="350"/>
    </location>
</feature>
<dbReference type="PROSITE" id="PS50111">
    <property type="entry name" value="CHEMOTAXIS_TRANSDUC_2"/>
    <property type="match status" value="1"/>
</dbReference>
<keyword evidence="6 10" id="KW-0472">Membrane</keyword>
<proteinExistence type="inferred from homology"/>
<dbReference type="SMART" id="SM00283">
    <property type="entry name" value="MA"/>
    <property type="match status" value="1"/>
</dbReference>
<dbReference type="Proteomes" id="UP001589628">
    <property type="component" value="Unassembled WGS sequence"/>
</dbReference>
<feature type="transmembrane region" description="Helical" evidence="10">
    <location>
        <begin position="276"/>
        <end position="299"/>
    </location>
</feature>
<evidence type="ECO:0000256" key="4">
    <source>
        <dbReference type="ARBA" id="ARBA00022692"/>
    </source>
</evidence>
<dbReference type="PROSITE" id="PS50885">
    <property type="entry name" value="HAMP"/>
    <property type="match status" value="1"/>
</dbReference>
<dbReference type="PANTHER" id="PTHR32089:SF117">
    <property type="entry name" value="METHYL ACCEPTING SENSORY TRANSDUCER WITH CACHE_1 SMALL MOLECULE BINDING DOMAIN"/>
    <property type="match status" value="1"/>
</dbReference>
<evidence type="ECO:0000259" key="12">
    <source>
        <dbReference type="PROSITE" id="PS50885"/>
    </source>
</evidence>
<organism evidence="13 14">
    <name type="scientific">Balneatrix alpica</name>
    <dbReference type="NCBI Taxonomy" id="75684"/>
    <lineage>
        <taxon>Bacteria</taxon>
        <taxon>Pseudomonadati</taxon>
        <taxon>Pseudomonadota</taxon>
        <taxon>Gammaproteobacteria</taxon>
        <taxon>Oceanospirillales</taxon>
        <taxon>Balneatrichaceae</taxon>
        <taxon>Balneatrix</taxon>
    </lineage>
</organism>
<evidence type="ECO:0000256" key="7">
    <source>
        <dbReference type="ARBA" id="ARBA00023224"/>
    </source>
</evidence>
<dbReference type="RefSeq" id="WP_027313606.1">
    <property type="nucleotide sequence ID" value="NZ_JAUESS010000017.1"/>
</dbReference>
<keyword evidence="3" id="KW-0145">Chemotaxis</keyword>
<dbReference type="PANTHER" id="PTHR32089">
    <property type="entry name" value="METHYL-ACCEPTING CHEMOTAXIS PROTEIN MCPB"/>
    <property type="match status" value="1"/>
</dbReference>
<comment type="similarity">
    <text evidence="8">Belongs to the methyl-accepting chemotaxis (MCP) protein family.</text>
</comment>
<comment type="subcellular location">
    <subcellularLocation>
        <location evidence="1">Cell membrane</location>
        <topology evidence="1">Multi-pass membrane protein</topology>
    </subcellularLocation>
</comment>
<dbReference type="CDD" id="cd12913">
    <property type="entry name" value="PDC1_MCP_like"/>
    <property type="match status" value="1"/>
</dbReference>
<dbReference type="Pfam" id="PF02743">
    <property type="entry name" value="dCache_1"/>
    <property type="match status" value="1"/>
</dbReference>
<dbReference type="InterPro" id="IPR033479">
    <property type="entry name" value="dCache_1"/>
</dbReference>
<dbReference type="CDD" id="cd06225">
    <property type="entry name" value="HAMP"/>
    <property type="match status" value="1"/>
</dbReference>
<dbReference type="EMBL" id="JBHLZN010000001">
    <property type="protein sequence ID" value="MFB9885511.1"/>
    <property type="molecule type" value="Genomic_DNA"/>
</dbReference>
<evidence type="ECO:0000256" key="2">
    <source>
        <dbReference type="ARBA" id="ARBA00022475"/>
    </source>
</evidence>
<dbReference type="InterPro" id="IPR003660">
    <property type="entry name" value="HAMP_dom"/>
</dbReference>
<dbReference type="SUPFAM" id="SSF103190">
    <property type="entry name" value="Sensory domain-like"/>
    <property type="match status" value="1"/>
</dbReference>
<name>A0ABV5ZBC9_9GAMM</name>
<protein>
    <submittedName>
        <fullName evidence="13">Methyl-accepting chemotaxis protein</fullName>
    </submittedName>
</protein>
<evidence type="ECO:0000256" key="3">
    <source>
        <dbReference type="ARBA" id="ARBA00022500"/>
    </source>
</evidence>
<keyword evidence="7 9" id="KW-0807">Transducer</keyword>
<keyword evidence="5 10" id="KW-1133">Transmembrane helix</keyword>
<evidence type="ECO:0000313" key="13">
    <source>
        <dbReference type="EMBL" id="MFB9885511.1"/>
    </source>
</evidence>
<evidence type="ECO:0000256" key="5">
    <source>
        <dbReference type="ARBA" id="ARBA00022989"/>
    </source>
</evidence>
<accession>A0ABV5ZBC9</accession>
<reference evidence="13 14" key="1">
    <citation type="submission" date="2024-09" db="EMBL/GenBank/DDBJ databases">
        <authorList>
            <person name="Sun Q."/>
            <person name="Mori K."/>
        </authorList>
    </citation>
    <scope>NUCLEOTIDE SEQUENCE [LARGE SCALE GENOMIC DNA]</scope>
    <source>
        <strain evidence="13 14">ATCC 51285</strain>
    </source>
</reference>
<evidence type="ECO:0000256" key="10">
    <source>
        <dbReference type="SAM" id="Phobius"/>
    </source>
</evidence>